<comment type="caution">
    <text evidence="1">The sequence shown here is derived from an EMBL/GenBank/DDBJ whole genome shotgun (WGS) entry which is preliminary data.</text>
</comment>
<keyword evidence="2" id="KW-1185">Reference proteome</keyword>
<dbReference type="EMBL" id="RBKT01000001">
    <property type="protein sequence ID" value="RKR88750.1"/>
    <property type="molecule type" value="Genomic_DNA"/>
</dbReference>
<proteinExistence type="predicted"/>
<name>A0A495JI75_9ACTN</name>
<gene>
    <name evidence="1" type="ORF">BDK92_3080</name>
</gene>
<dbReference type="RefSeq" id="WP_121162172.1">
    <property type="nucleotide sequence ID" value="NZ_RBKT01000001.1"/>
</dbReference>
<accession>A0A495JI75</accession>
<protein>
    <recommendedName>
        <fullName evidence="3">Homeodomain-like domain-containing protein</fullName>
    </recommendedName>
</protein>
<evidence type="ECO:0008006" key="3">
    <source>
        <dbReference type="Google" id="ProtNLM"/>
    </source>
</evidence>
<evidence type="ECO:0000313" key="2">
    <source>
        <dbReference type="Proteomes" id="UP000277671"/>
    </source>
</evidence>
<dbReference type="Proteomes" id="UP000277671">
    <property type="component" value="Unassembled WGS sequence"/>
</dbReference>
<reference evidence="1 2" key="1">
    <citation type="submission" date="2018-10" db="EMBL/GenBank/DDBJ databases">
        <title>Sequencing the genomes of 1000 actinobacteria strains.</title>
        <authorList>
            <person name="Klenk H.-P."/>
        </authorList>
    </citation>
    <scope>NUCLEOTIDE SEQUENCE [LARGE SCALE GENOMIC DNA]</scope>
    <source>
        <strain evidence="1 2">DSM 45175</strain>
    </source>
</reference>
<sequence length="73" mass="8142">MAVVAQDSADDPRRALRAAGDLRRDAERAEALQVRRARNAGLEWAQIATALGVSTREVRRRYGTRRRLLRAGA</sequence>
<dbReference type="AlphaFoldDB" id="A0A495JI75"/>
<evidence type="ECO:0000313" key="1">
    <source>
        <dbReference type="EMBL" id="RKR88750.1"/>
    </source>
</evidence>
<organism evidence="1 2">
    <name type="scientific">Micromonospora pisi</name>
    <dbReference type="NCBI Taxonomy" id="589240"/>
    <lineage>
        <taxon>Bacteria</taxon>
        <taxon>Bacillati</taxon>
        <taxon>Actinomycetota</taxon>
        <taxon>Actinomycetes</taxon>
        <taxon>Micromonosporales</taxon>
        <taxon>Micromonosporaceae</taxon>
        <taxon>Micromonospora</taxon>
    </lineage>
</organism>